<gene>
    <name evidence="1" type="ORF">IQ13_3741</name>
</gene>
<dbReference type="EMBL" id="VLLE01000006">
    <property type="protein sequence ID" value="TWI79337.1"/>
    <property type="molecule type" value="Genomic_DNA"/>
</dbReference>
<proteinExistence type="predicted"/>
<reference evidence="1 2" key="1">
    <citation type="journal article" date="2015" name="Stand. Genomic Sci.">
        <title>Genomic Encyclopedia of Bacterial and Archaeal Type Strains, Phase III: the genomes of soil and plant-associated and newly described type strains.</title>
        <authorList>
            <person name="Whitman W.B."/>
            <person name="Woyke T."/>
            <person name="Klenk H.P."/>
            <person name="Zhou Y."/>
            <person name="Lilburn T.G."/>
            <person name="Beck B.J."/>
            <person name="De Vos P."/>
            <person name="Vandamme P."/>
            <person name="Eisen J.A."/>
            <person name="Garrity G."/>
            <person name="Hugenholtz P."/>
            <person name="Kyrpides N.C."/>
        </authorList>
    </citation>
    <scope>NUCLEOTIDE SEQUENCE [LARGE SCALE GENOMIC DNA]</scope>
    <source>
        <strain evidence="1 2">CGMCC 1.7271</strain>
    </source>
</reference>
<comment type="caution">
    <text evidence="1">The sequence shown here is derived from an EMBL/GenBank/DDBJ whole genome shotgun (WGS) entry which is preliminary data.</text>
</comment>
<dbReference type="Proteomes" id="UP000316167">
    <property type="component" value="Unassembled WGS sequence"/>
</dbReference>
<name>A0A562SDH3_9BACT</name>
<protein>
    <submittedName>
        <fullName evidence="1">Uncharacterized protein</fullName>
    </submittedName>
</protein>
<evidence type="ECO:0000313" key="1">
    <source>
        <dbReference type="EMBL" id="TWI79337.1"/>
    </source>
</evidence>
<accession>A0A562SDH3</accession>
<dbReference type="RefSeq" id="WP_144888109.1">
    <property type="nucleotide sequence ID" value="NZ_VLLE01000006.1"/>
</dbReference>
<dbReference type="AlphaFoldDB" id="A0A562SDH3"/>
<keyword evidence="2" id="KW-1185">Reference proteome</keyword>
<organism evidence="1 2">
    <name type="scientific">Lacibacter cauensis</name>
    <dbReference type="NCBI Taxonomy" id="510947"/>
    <lineage>
        <taxon>Bacteria</taxon>
        <taxon>Pseudomonadati</taxon>
        <taxon>Bacteroidota</taxon>
        <taxon>Chitinophagia</taxon>
        <taxon>Chitinophagales</taxon>
        <taxon>Chitinophagaceae</taxon>
        <taxon>Lacibacter</taxon>
    </lineage>
</organism>
<evidence type="ECO:0000313" key="2">
    <source>
        <dbReference type="Proteomes" id="UP000316167"/>
    </source>
</evidence>
<sequence length="92" mass="10989">MTFNYFKRFWDESTGDPLTDSWGTSTYYFETDSNGEVLRQIEVYENGKVLKYDQNNVEDEYGALSNNTLDVDEFKDFKIEKTEFEEVWAHQE</sequence>
<dbReference type="OrthoDB" id="1263828at2"/>